<organism evidence="2 3">
    <name type="scientific">Trichinella spiralis</name>
    <name type="common">Trichina worm</name>
    <dbReference type="NCBI Taxonomy" id="6334"/>
    <lineage>
        <taxon>Eukaryota</taxon>
        <taxon>Metazoa</taxon>
        <taxon>Ecdysozoa</taxon>
        <taxon>Nematoda</taxon>
        <taxon>Enoplea</taxon>
        <taxon>Dorylaimia</taxon>
        <taxon>Trichinellida</taxon>
        <taxon>Trichinellidae</taxon>
        <taxon>Trichinella</taxon>
    </lineage>
</organism>
<gene>
    <name evidence="2" type="ORF">T01_3911</name>
</gene>
<dbReference type="OrthoDB" id="5923347at2759"/>
<evidence type="ECO:0000256" key="1">
    <source>
        <dbReference type="SAM" id="SignalP"/>
    </source>
</evidence>
<name>A0A0V1B898_TRISP</name>
<evidence type="ECO:0000313" key="2">
    <source>
        <dbReference type="EMBL" id="KRY33210.1"/>
    </source>
</evidence>
<proteinExistence type="predicted"/>
<dbReference type="AlphaFoldDB" id="A0A0V1B898"/>
<keyword evidence="3" id="KW-1185">Reference proteome</keyword>
<evidence type="ECO:0000313" key="3">
    <source>
        <dbReference type="Proteomes" id="UP000054776"/>
    </source>
</evidence>
<keyword evidence="1" id="KW-0732">Signal</keyword>
<protein>
    <submittedName>
        <fullName evidence="2">Uncharacterized protein</fullName>
    </submittedName>
</protein>
<dbReference type="Proteomes" id="UP000054776">
    <property type="component" value="Unassembled WGS sequence"/>
</dbReference>
<feature type="signal peptide" evidence="1">
    <location>
        <begin position="1"/>
        <end position="20"/>
    </location>
</feature>
<sequence>MIRIVKGITLILLFCSNSFAYGDSSVPKRFEYNGKPLSDSAVNILAFDMVTMDLTSQSYFNGIVLLQSDQLNDCLKLHYFSKWLKKYGDPIMLSDEYKSIRQEILDFYKQEFTKNHIHLHFQTMVLIFLQCFNGEIRRQFMVMSINRIKWSIFNLISIMNNGRD</sequence>
<feature type="chain" id="PRO_5006874965" evidence="1">
    <location>
        <begin position="21"/>
        <end position="164"/>
    </location>
</feature>
<dbReference type="InParanoid" id="A0A0V1B898"/>
<dbReference type="EMBL" id="JYDH01000085">
    <property type="protein sequence ID" value="KRY33210.1"/>
    <property type="molecule type" value="Genomic_DNA"/>
</dbReference>
<reference evidence="2 3" key="1">
    <citation type="submission" date="2015-01" db="EMBL/GenBank/DDBJ databases">
        <title>Evolution of Trichinella species and genotypes.</title>
        <authorList>
            <person name="Korhonen P.K."/>
            <person name="Edoardo P."/>
            <person name="Giuseppe L.R."/>
            <person name="Gasser R.B."/>
        </authorList>
    </citation>
    <scope>NUCLEOTIDE SEQUENCE [LARGE SCALE GENOMIC DNA]</scope>
    <source>
        <strain evidence="2">ISS3</strain>
    </source>
</reference>
<accession>A0A0V1B898</accession>
<comment type="caution">
    <text evidence="2">The sequence shown here is derived from an EMBL/GenBank/DDBJ whole genome shotgun (WGS) entry which is preliminary data.</text>
</comment>